<dbReference type="OrthoDB" id="415411at2759"/>
<dbReference type="GO" id="GO:0016787">
    <property type="term" value="F:hydrolase activity"/>
    <property type="evidence" value="ECO:0007669"/>
    <property type="project" value="UniProtKB-ARBA"/>
</dbReference>
<dbReference type="RefSeq" id="XP_004341758.1">
    <property type="nucleotide sequence ID" value="XM_004341710.1"/>
</dbReference>
<dbReference type="SUPFAM" id="SSF53649">
    <property type="entry name" value="Alkaline phosphatase-like"/>
    <property type="match status" value="1"/>
</dbReference>
<dbReference type="CDD" id="cd16018">
    <property type="entry name" value="Enpp"/>
    <property type="match status" value="1"/>
</dbReference>
<sequence>MCQLHTTSSRLCPGALLVVLLVACTYAAKPGPVFLFSIDGMRTDYLQQARALGLPTLTRLIEGGTLASASQTVWPAVTFPSHTSMVTGVNPAKHGIWNNNVFGPLDANRNNHYFYQDITAKTIFDAAQELGLTAMGIDWPVTVGAPLDPLFPGNDDDPSTLDEAKWLWNTIKGPIKKVLPNPQALFGLLMDPQRAAIAMEFLDYKTPDLFAFHFNDLDGAEHAHGYMSNEAIKTLKMIDSLLGQMLAKLDRMGLLANGTVIVASDHGFLNTTGTEISPGALLNALGVIGPGPNGYPPWQAWPDCSSGVCPIFIHPNASSSVRDTVDQAVKILLSEPAYGIIKAYSAAEVAALGCWPGAHVMLQVRLPTLRYS</sequence>
<accession>L8H5E8</accession>
<dbReference type="PANTHER" id="PTHR10151:SF120">
    <property type="entry name" value="BIS(5'-ADENOSYL)-TRIPHOSPHATASE"/>
    <property type="match status" value="1"/>
</dbReference>
<evidence type="ECO:0000313" key="3">
    <source>
        <dbReference type="Proteomes" id="UP000011083"/>
    </source>
</evidence>
<gene>
    <name evidence="2" type="ORF">ACA1_199480</name>
</gene>
<evidence type="ECO:0000313" key="2">
    <source>
        <dbReference type="EMBL" id="ELR19666.1"/>
    </source>
</evidence>
<dbReference type="GeneID" id="14920491"/>
<dbReference type="EMBL" id="KB007932">
    <property type="protein sequence ID" value="ELR19666.1"/>
    <property type="molecule type" value="Genomic_DNA"/>
</dbReference>
<keyword evidence="1" id="KW-0732">Signal</keyword>
<feature type="signal peptide" evidence="1">
    <location>
        <begin position="1"/>
        <end position="27"/>
    </location>
</feature>
<dbReference type="STRING" id="1257118.L8H5E8"/>
<dbReference type="AlphaFoldDB" id="L8H5E8"/>
<keyword evidence="3" id="KW-1185">Reference proteome</keyword>
<dbReference type="OMA" id="IDWPVTV"/>
<reference evidence="2 3" key="1">
    <citation type="journal article" date="2013" name="Genome Biol.">
        <title>Genome of Acanthamoeba castellanii highlights extensive lateral gene transfer and early evolution of tyrosine kinase signaling.</title>
        <authorList>
            <person name="Clarke M."/>
            <person name="Lohan A.J."/>
            <person name="Liu B."/>
            <person name="Lagkouvardos I."/>
            <person name="Roy S."/>
            <person name="Zafar N."/>
            <person name="Bertelli C."/>
            <person name="Schilde C."/>
            <person name="Kianianmomeni A."/>
            <person name="Burglin T.R."/>
            <person name="Frech C."/>
            <person name="Turcotte B."/>
            <person name="Kopec K.O."/>
            <person name="Synnott J.M."/>
            <person name="Choo C."/>
            <person name="Paponov I."/>
            <person name="Finkler A."/>
            <person name="Soon Heng Tan C."/>
            <person name="Hutchins A.P."/>
            <person name="Weinmeier T."/>
            <person name="Rattei T."/>
            <person name="Chu J.S."/>
            <person name="Gimenez G."/>
            <person name="Irimia M."/>
            <person name="Rigden D.J."/>
            <person name="Fitzpatrick D.A."/>
            <person name="Lorenzo-Morales J."/>
            <person name="Bateman A."/>
            <person name="Chiu C.H."/>
            <person name="Tang P."/>
            <person name="Hegemann P."/>
            <person name="Fromm H."/>
            <person name="Raoult D."/>
            <person name="Greub G."/>
            <person name="Miranda-Saavedra D."/>
            <person name="Chen N."/>
            <person name="Nash P."/>
            <person name="Ginger M.L."/>
            <person name="Horn M."/>
            <person name="Schaap P."/>
            <person name="Caler L."/>
            <person name="Loftus B."/>
        </authorList>
    </citation>
    <scope>NUCLEOTIDE SEQUENCE [LARGE SCALE GENOMIC DNA]</scope>
    <source>
        <strain evidence="2 3">Neff</strain>
    </source>
</reference>
<protein>
    <submittedName>
        <fullName evidence="2">Type I phosphodiesterase/nucleotide pyrophosphatase</fullName>
    </submittedName>
</protein>
<organism evidence="2 3">
    <name type="scientific">Acanthamoeba castellanii (strain ATCC 30010 / Neff)</name>
    <dbReference type="NCBI Taxonomy" id="1257118"/>
    <lineage>
        <taxon>Eukaryota</taxon>
        <taxon>Amoebozoa</taxon>
        <taxon>Discosea</taxon>
        <taxon>Longamoebia</taxon>
        <taxon>Centramoebida</taxon>
        <taxon>Acanthamoebidae</taxon>
        <taxon>Acanthamoeba</taxon>
    </lineage>
</organism>
<dbReference type="PANTHER" id="PTHR10151">
    <property type="entry name" value="ECTONUCLEOTIDE PYROPHOSPHATASE/PHOSPHODIESTERASE"/>
    <property type="match status" value="1"/>
</dbReference>
<dbReference type="Pfam" id="PF01663">
    <property type="entry name" value="Phosphodiest"/>
    <property type="match status" value="1"/>
</dbReference>
<name>L8H5E8_ACACF</name>
<dbReference type="InterPro" id="IPR017850">
    <property type="entry name" value="Alkaline_phosphatase_core_sf"/>
</dbReference>
<feature type="chain" id="PRO_5003990416" evidence="1">
    <location>
        <begin position="28"/>
        <end position="372"/>
    </location>
</feature>
<dbReference type="VEuPathDB" id="AmoebaDB:ACA1_199480"/>
<dbReference type="Proteomes" id="UP000011083">
    <property type="component" value="Unassembled WGS sequence"/>
</dbReference>
<proteinExistence type="predicted"/>
<dbReference type="KEGG" id="acan:ACA1_199480"/>
<dbReference type="Gene3D" id="3.40.720.10">
    <property type="entry name" value="Alkaline Phosphatase, subunit A"/>
    <property type="match status" value="1"/>
</dbReference>
<dbReference type="InterPro" id="IPR002591">
    <property type="entry name" value="Phosphodiest/P_Trfase"/>
</dbReference>
<evidence type="ECO:0000256" key="1">
    <source>
        <dbReference type="SAM" id="SignalP"/>
    </source>
</evidence>